<dbReference type="GO" id="GO:0016322">
    <property type="term" value="P:neuron remodeling"/>
    <property type="evidence" value="ECO:0007669"/>
    <property type="project" value="UniProtKB-ARBA"/>
</dbReference>
<evidence type="ECO:0000256" key="8">
    <source>
        <dbReference type="ARBA" id="ARBA00022807"/>
    </source>
</evidence>
<accession>A0AAV2ANS3</accession>
<evidence type="ECO:0000259" key="13">
    <source>
        <dbReference type="PROSITE" id="PS50203"/>
    </source>
</evidence>
<organism evidence="15 16">
    <name type="scientific">Larinioides sclopetarius</name>
    <dbReference type="NCBI Taxonomy" id="280406"/>
    <lineage>
        <taxon>Eukaryota</taxon>
        <taxon>Metazoa</taxon>
        <taxon>Ecdysozoa</taxon>
        <taxon>Arthropoda</taxon>
        <taxon>Chelicerata</taxon>
        <taxon>Arachnida</taxon>
        <taxon>Araneae</taxon>
        <taxon>Araneomorphae</taxon>
        <taxon>Entelegynae</taxon>
        <taxon>Araneoidea</taxon>
        <taxon>Araneidae</taxon>
        <taxon>Larinioides</taxon>
    </lineage>
</organism>
<dbReference type="EMBL" id="CAXIEN010000192">
    <property type="protein sequence ID" value="CAL1285607.1"/>
    <property type="molecule type" value="Genomic_DNA"/>
</dbReference>
<proteinExistence type="inferred from homology"/>
<feature type="domain" description="EF-hand" evidence="14">
    <location>
        <begin position="677"/>
        <end position="712"/>
    </location>
</feature>
<dbReference type="Gene3D" id="3.90.70.10">
    <property type="entry name" value="Cysteine proteinases"/>
    <property type="match status" value="1"/>
</dbReference>
<keyword evidence="6" id="KW-0677">Repeat</keyword>
<dbReference type="CDD" id="cd00044">
    <property type="entry name" value="CysPc"/>
    <property type="match status" value="1"/>
</dbReference>
<keyword evidence="10" id="KW-0106">Calcium</keyword>
<evidence type="ECO:0000256" key="12">
    <source>
        <dbReference type="PROSITE-ProRule" id="PRU00239"/>
    </source>
</evidence>
<keyword evidence="8 12" id="KW-0788">Thiol protease</keyword>
<dbReference type="InterPro" id="IPR001300">
    <property type="entry name" value="Peptidase_C2_calpain_cat"/>
</dbReference>
<dbReference type="SUPFAM" id="SSF54001">
    <property type="entry name" value="Cysteine proteinases"/>
    <property type="match status" value="1"/>
</dbReference>
<dbReference type="Gene3D" id="2.60.120.380">
    <property type="match status" value="1"/>
</dbReference>
<evidence type="ECO:0000313" key="15">
    <source>
        <dbReference type="EMBL" id="CAL1285607.1"/>
    </source>
</evidence>
<dbReference type="PROSITE" id="PS00139">
    <property type="entry name" value="THIOL_PROTEASE_CYS"/>
    <property type="match status" value="1"/>
</dbReference>
<comment type="similarity">
    <text evidence="2">Belongs to the peptidase C2 family.</text>
</comment>
<dbReference type="Pfam" id="PF13202">
    <property type="entry name" value="EF-hand_5"/>
    <property type="match status" value="1"/>
</dbReference>
<sequence>MYQPIGPEIVPFKCKKTYVSPHKIFPGRLHFFEFDENIYGLPGIQRPLRPSTGIGEKGVYRPASRPVCGGETGTGECKLFSQMYLYGERGSGFRPKGEIQDFQKIRDRCLQSGTLFEDPEFPATDSSIYYSRSCHGAIEWLRPSEICSNPRLFVEGATRFDVVQGELGDCWLLAAVANLTLNDSLFYRVVPNDQSFVSDYAGVFHFRFWQYGRWVDIAVDDRLPTCDGRLVFMHSKHHNEFWSALLEKAYAKLHGSYEALKGGTACEAMEDFTGGVTEVYELDKAPSNFYRILHKAFERWSLMSCSIEPDPNVLEMELPNGLIKGHAYSITKVKLVEVQTPRVRGKIPLLRVRNPWGNECEWRGAWSDRSAEWTLITPEEKEALGLRFDADGEFWISYKDFMENFHRVEICNLNPDSLDDEPLAKTSKKKWEMSMYEGSWVKNCTAGGCRNFIDSFWMNPQFRIVLEDVDEEDDDDLCTVIVGLMQKNRRCNRKMGQECLTIGFAMYMLKNPDRLPKPLPKVFFQHNASVARSNAFINLREVSCRFKLPPGTYCIVPSTFDPGEEGDFVLRVFTEKRNHMTEYDEDIGLTKPDEEIQVQETEEEKSKDQEVKDFFASISGEDLEVDCYELQEILNFALKKEFTFDGFSLDVCRSMVAMMDVDRSGKLGLEEFKTLWADIRTWKNVFKRYDVDHSGSLNTIELRAALHSAGYRLNFHVLRALVLRYGKKGKITFDDFIMCAVKLKTMIETFQERDPRKTLMATFTLDEWVEKTMYS</sequence>
<dbReference type="InterPro" id="IPR033883">
    <property type="entry name" value="C2_III"/>
</dbReference>
<dbReference type="Gene3D" id="1.10.238.10">
    <property type="entry name" value="EF-hand"/>
    <property type="match status" value="1"/>
</dbReference>
<dbReference type="InterPro" id="IPR036213">
    <property type="entry name" value="Calpain_III_sf"/>
</dbReference>
<evidence type="ECO:0000256" key="11">
    <source>
        <dbReference type="PIRSR" id="PIRSR622684-1"/>
    </source>
</evidence>
<dbReference type="PROSITE" id="PS00018">
    <property type="entry name" value="EF_HAND_1"/>
    <property type="match status" value="1"/>
</dbReference>
<dbReference type="InterPro" id="IPR022682">
    <property type="entry name" value="Calpain_domain_III"/>
</dbReference>
<dbReference type="CDD" id="cd16196">
    <property type="entry name" value="EFh_PEF_CalpA_B"/>
    <property type="match status" value="1"/>
</dbReference>
<feature type="domain" description="Calpain catalytic" evidence="13">
    <location>
        <begin position="115"/>
        <end position="414"/>
    </location>
</feature>
<dbReference type="SUPFAM" id="SSF49758">
    <property type="entry name" value="Calpain large subunit, middle domain (domain III)"/>
    <property type="match status" value="1"/>
</dbReference>
<dbReference type="InterPro" id="IPR022683">
    <property type="entry name" value="Calpain_III"/>
</dbReference>
<dbReference type="PANTHER" id="PTHR10183">
    <property type="entry name" value="CALPAIN"/>
    <property type="match status" value="1"/>
</dbReference>
<dbReference type="Pfam" id="PF00648">
    <property type="entry name" value="Peptidase_C2"/>
    <property type="match status" value="1"/>
</dbReference>
<evidence type="ECO:0000259" key="14">
    <source>
        <dbReference type="PROSITE" id="PS50222"/>
    </source>
</evidence>
<dbReference type="GO" id="GO:0005509">
    <property type="term" value="F:calcium ion binding"/>
    <property type="evidence" value="ECO:0007669"/>
    <property type="project" value="InterPro"/>
</dbReference>
<keyword evidence="7 12" id="KW-0378">Hydrolase</keyword>
<evidence type="ECO:0000256" key="6">
    <source>
        <dbReference type="ARBA" id="ARBA00022737"/>
    </source>
</evidence>
<name>A0AAV2ANS3_9ARAC</name>
<dbReference type="GO" id="GO:0004198">
    <property type="term" value="F:calcium-dependent cysteine-type endopeptidase activity"/>
    <property type="evidence" value="ECO:0007669"/>
    <property type="project" value="InterPro"/>
</dbReference>
<dbReference type="PRINTS" id="PR00704">
    <property type="entry name" value="CALPAIN"/>
</dbReference>
<evidence type="ECO:0000256" key="4">
    <source>
        <dbReference type="ARBA" id="ARBA00022670"/>
    </source>
</evidence>
<dbReference type="PANTHER" id="PTHR10183:SF433">
    <property type="entry name" value="CALPAIN-A-RELATED"/>
    <property type="match status" value="1"/>
</dbReference>
<evidence type="ECO:0000256" key="2">
    <source>
        <dbReference type="ARBA" id="ARBA00007623"/>
    </source>
</evidence>
<dbReference type="FunFam" id="1.10.238.10:FF:000241">
    <property type="entry name" value="Calpain-A, isoform C"/>
    <property type="match status" value="1"/>
</dbReference>
<evidence type="ECO:0000256" key="1">
    <source>
        <dbReference type="ARBA" id="ARBA00004496"/>
    </source>
</evidence>
<evidence type="ECO:0000256" key="9">
    <source>
        <dbReference type="ARBA" id="ARBA00022813"/>
    </source>
</evidence>
<dbReference type="CDD" id="cd00214">
    <property type="entry name" value="Calpain_III"/>
    <property type="match status" value="1"/>
</dbReference>
<dbReference type="SUPFAM" id="SSF47473">
    <property type="entry name" value="EF-hand"/>
    <property type="match status" value="1"/>
</dbReference>
<dbReference type="SMART" id="SM00230">
    <property type="entry name" value="CysPc"/>
    <property type="match status" value="1"/>
</dbReference>
<dbReference type="PROSITE" id="PS50203">
    <property type="entry name" value="CALPAIN_CAT"/>
    <property type="match status" value="1"/>
</dbReference>
<dbReference type="InterPro" id="IPR000169">
    <property type="entry name" value="Pept_cys_AS"/>
</dbReference>
<dbReference type="InterPro" id="IPR022684">
    <property type="entry name" value="Calpain_cysteine_protease"/>
</dbReference>
<dbReference type="InterPro" id="IPR002048">
    <property type="entry name" value="EF_hand_dom"/>
</dbReference>
<comment type="subcellular location">
    <subcellularLocation>
        <location evidence="1">Cytoplasm</location>
    </subcellularLocation>
</comment>
<dbReference type="SMART" id="SM00720">
    <property type="entry name" value="calpain_III"/>
    <property type="match status" value="1"/>
</dbReference>
<gene>
    <name evidence="15" type="ORF">LARSCL_LOCUS13806</name>
</gene>
<dbReference type="PROSITE" id="PS50222">
    <property type="entry name" value="EF_HAND_2"/>
    <property type="match status" value="1"/>
</dbReference>
<dbReference type="Pfam" id="PF01067">
    <property type="entry name" value="Calpain_III"/>
    <property type="match status" value="1"/>
</dbReference>
<evidence type="ECO:0008006" key="17">
    <source>
        <dbReference type="Google" id="ProtNLM"/>
    </source>
</evidence>
<dbReference type="InterPro" id="IPR011992">
    <property type="entry name" value="EF-hand-dom_pair"/>
</dbReference>
<keyword evidence="3" id="KW-0963">Cytoplasm</keyword>
<evidence type="ECO:0000256" key="7">
    <source>
        <dbReference type="ARBA" id="ARBA00022801"/>
    </source>
</evidence>
<evidence type="ECO:0000256" key="3">
    <source>
        <dbReference type="ARBA" id="ARBA00022490"/>
    </source>
</evidence>
<feature type="active site" evidence="11 12">
    <location>
        <position position="354"/>
    </location>
</feature>
<dbReference type="Proteomes" id="UP001497382">
    <property type="component" value="Unassembled WGS sequence"/>
</dbReference>
<dbReference type="AlphaFoldDB" id="A0AAV2ANS3"/>
<dbReference type="FunFam" id="2.60.120.380:FF:000001">
    <property type="entry name" value="Calpain-1 catalytic subunit"/>
    <property type="match status" value="1"/>
</dbReference>
<feature type="active site" evidence="11 12">
    <location>
        <position position="170"/>
    </location>
</feature>
<evidence type="ECO:0000313" key="16">
    <source>
        <dbReference type="Proteomes" id="UP001497382"/>
    </source>
</evidence>
<dbReference type="InterPro" id="IPR018247">
    <property type="entry name" value="EF_Hand_1_Ca_BS"/>
</dbReference>
<keyword evidence="9" id="KW-0068">Autocatalytic cleavage</keyword>
<dbReference type="GO" id="GO:0005737">
    <property type="term" value="C:cytoplasm"/>
    <property type="evidence" value="ECO:0007669"/>
    <property type="project" value="UniProtKB-SubCell"/>
</dbReference>
<dbReference type="FunFam" id="3.90.70.10:FF:000001">
    <property type="entry name" value="Calpain-1 catalytic subunit"/>
    <property type="match status" value="1"/>
</dbReference>
<dbReference type="InterPro" id="IPR038765">
    <property type="entry name" value="Papain-like_cys_pep_sf"/>
</dbReference>
<reference evidence="15 16" key="1">
    <citation type="submission" date="2024-04" db="EMBL/GenBank/DDBJ databases">
        <authorList>
            <person name="Rising A."/>
            <person name="Reimegard J."/>
            <person name="Sonavane S."/>
            <person name="Akerstrom W."/>
            <person name="Nylinder S."/>
            <person name="Hedman E."/>
            <person name="Kallberg Y."/>
        </authorList>
    </citation>
    <scope>NUCLEOTIDE SEQUENCE [LARGE SCALE GENOMIC DNA]</scope>
</reference>
<comment type="caution">
    <text evidence="15">The sequence shown here is derived from an EMBL/GenBank/DDBJ whole genome shotgun (WGS) entry which is preliminary data.</text>
</comment>
<evidence type="ECO:0000256" key="10">
    <source>
        <dbReference type="ARBA" id="ARBA00022837"/>
    </source>
</evidence>
<protein>
    <recommendedName>
        <fullName evidence="17">Calpain-3</fullName>
    </recommendedName>
</protein>
<keyword evidence="5" id="KW-0479">Metal-binding</keyword>
<feature type="active site" evidence="11 12">
    <location>
        <position position="326"/>
    </location>
</feature>
<dbReference type="GO" id="GO:0016540">
    <property type="term" value="P:protein autoprocessing"/>
    <property type="evidence" value="ECO:0007669"/>
    <property type="project" value="UniProtKB-ARBA"/>
</dbReference>
<evidence type="ECO:0000256" key="5">
    <source>
        <dbReference type="ARBA" id="ARBA00022723"/>
    </source>
</evidence>
<dbReference type="SMART" id="SM00054">
    <property type="entry name" value="EFh"/>
    <property type="match status" value="2"/>
</dbReference>
<keyword evidence="4 12" id="KW-0645">Protease</keyword>
<keyword evidence="16" id="KW-1185">Reference proteome</keyword>